<protein>
    <recommendedName>
        <fullName evidence="2">C3H1-type domain-containing protein</fullName>
    </recommendedName>
</protein>
<evidence type="ECO:0000313" key="4">
    <source>
        <dbReference type="Proteomes" id="UP001626550"/>
    </source>
</evidence>
<dbReference type="GO" id="GO:0008270">
    <property type="term" value="F:zinc ion binding"/>
    <property type="evidence" value="ECO:0007669"/>
    <property type="project" value="UniProtKB-KW"/>
</dbReference>
<keyword evidence="1" id="KW-0862">Zinc</keyword>
<proteinExistence type="predicted"/>
<dbReference type="AlphaFoldDB" id="A0ABD2QDN9"/>
<dbReference type="EMBL" id="JBJKFK010000397">
    <property type="protein sequence ID" value="KAL3317347.1"/>
    <property type="molecule type" value="Genomic_DNA"/>
</dbReference>
<dbReference type="Proteomes" id="UP001626550">
    <property type="component" value="Unassembled WGS sequence"/>
</dbReference>
<dbReference type="PROSITE" id="PS50103">
    <property type="entry name" value="ZF_C3H1"/>
    <property type="match status" value="1"/>
</dbReference>
<keyword evidence="1" id="KW-0863">Zinc-finger</keyword>
<evidence type="ECO:0000313" key="3">
    <source>
        <dbReference type="EMBL" id="KAL3317347.1"/>
    </source>
</evidence>
<name>A0ABD2QDN9_9PLAT</name>
<dbReference type="InterPro" id="IPR000571">
    <property type="entry name" value="Znf_CCCH"/>
</dbReference>
<keyword evidence="1" id="KW-0479">Metal-binding</keyword>
<sequence length="129" mass="14309">MDETLAQLELQISSTDPGDPSYYELVTLRNEIVELMALSEPVDESAEENLQDSLVGQKCCIRKFTRFGIYVPMNAIISEIGSTDELRVFFATPTSICESPCQRFLSEGSCFFDLQCPFSHGAIVQAQVG</sequence>
<evidence type="ECO:0000259" key="2">
    <source>
        <dbReference type="PROSITE" id="PS50103"/>
    </source>
</evidence>
<gene>
    <name evidence="3" type="ORF">Ciccas_003996</name>
</gene>
<feature type="domain" description="C3H1-type" evidence="2">
    <location>
        <begin position="100"/>
        <end position="123"/>
    </location>
</feature>
<organism evidence="3 4">
    <name type="scientific">Cichlidogyrus casuarinus</name>
    <dbReference type="NCBI Taxonomy" id="1844966"/>
    <lineage>
        <taxon>Eukaryota</taxon>
        <taxon>Metazoa</taxon>
        <taxon>Spiralia</taxon>
        <taxon>Lophotrochozoa</taxon>
        <taxon>Platyhelminthes</taxon>
        <taxon>Monogenea</taxon>
        <taxon>Monopisthocotylea</taxon>
        <taxon>Dactylogyridea</taxon>
        <taxon>Ancyrocephalidae</taxon>
        <taxon>Cichlidogyrus</taxon>
    </lineage>
</organism>
<evidence type="ECO:0000256" key="1">
    <source>
        <dbReference type="PROSITE-ProRule" id="PRU00723"/>
    </source>
</evidence>
<feature type="zinc finger region" description="C3H1-type" evidence="1">
    <location>
        <begin position="100"/>
        <end position="123"/>
    </location>
</feature>
<comment type="caution">
    <text evidence="3">The sequence shown here is derived from an EMBL/GenBank/DDBJ whole genome shotgun (WGS) entry which is preliminary data.</text>
</comment>
<keyword evidence="4" id="KW-1185">Reference proteome</keyword>
<accession>A0ABD2QDN9</accession>
<dbReference type="Gene3D" id="2.30.30.1190">
    <property type="match status" value="1"/>
</dbReference>
<reference evidence="3 4" key="1">
    <citation type="submission" date="2024-11" db="EMBL/GenBank/DDBJ databases">
        <title>Adaptive evolution of stress response genes in parasites aligns with host niche diversity.</title>
        <authorList>
            <person name="Hahn C."/>
            <person name="Resl P."/>
        </authorList>
    </citation>
    <scope>NUCLEOTIDE SEQUENCE [LARGE SCALE GENOMIC DNA]</scope>
    <source>
        <strain evidence="3">EGGRZ-B1_66</strain>
        <tissue evidence="3">Body</tissue>
    </source>
</reference>